<keyword evidence="6" id="KW-1278">Translocase</keyword>
<dbReference type="PANTHER" id="PTHR30578:SF0">
    <property type="entry name" value="ION-TRANSLOCATING OXIDOREDUCTASE COMPLEX SUBUNIT D"/>
    <property type="match status" value="1"/>
</dbReference>
<evidence type="ECO:0000313" key="10">
    <source>
        <dbReference type="EMBL" id="SFL88295.1"/>
    </source>
</evidence>
<dbReference type="InterPro" id="IPR004338">
    <property type="entry name" value="NqrB/RnfD"/>
</dbReference>
<dbReference type="PANTHER" id="PTHR30578">
    <property type="entry name" value="ELECTRON TRANSPORT COMPLEX PROTEIN RNFD"/>
    <property type="match status" value="1"/>
</dbReference>
<feature type="transmembrane region" description="Helical" evidence="9">
    <location>
        <begin position="52"/>
        <end position="69"/>
    </location>
</feature>
<dbReference type="AlphaFoldDB" id="A0A8G2F810"/>
<dbReference type="Proteomes" id="UP000199581">
    <property type="component" value="Unassembled WGS sequence"/>
</dbReference>
<protein>
    <submittedName>
        <fullName evidence="10">Electron transport complex protein RnfD</fullName>
    </submittedName>
</protein>
<keyword evidence="5 9" id="KW-0812">Transmembrane</keyword>
<accession>A0A8G2F810</accession>
<keyword evidence="1" id="KW-0813">Transport</keyword>
<evidence type="ECO:0000256" key="5">
    <source>
        <dbReference type="ARBA" id="ARBA00022692"/>
    </source>
</evidence>
<keyword evidence="2" id="KW-0597">Phosphoprotein</keyword>
<gene>
    <name evidence="10" type="ORF">SAMN05421830_108103</name>
</gene>
<evidence type="ECO:0000256" key="9">
    <source>
        <dbReference type="SAM" id="Phobius"/>
    </source>
</evidence>
<proteinExistence type="predicted"/>
<evidence type="ECO:0000256" key="3">
    <source>
        <dbReference type="ARBA" id="ARBA00022630"/>
    </source>
</evidence>
<feature type="transmembrane region" description="Helical" evidence="9">
    <location>
        <begin position="237"/>
        <end position="255"/>
    </location>
</feature>
<evidence type="ECO:0000256" key="7">
    <source>
        <dbReference type="ARBA" id="ARBA00022989"/>
    </source>
</evidence>
<sequence>MASQDISKKMYSVASAPLWHSGATLQKNMLHTLLAILPVVAMAVYRYGYDAVVVMAWAGFTAVVTEAVVQKLMKQAPTSDDFSALVDGLLFAFLLPATAPAWMVILGTAFMVILGRMVFGGYGGSPVCAPALGWAVLAISWPDLVDLNGMLLKWDLIEPLSELKYFGLDAISSVTPMSLLLGENLGALGASQALMIVIGGAYLMSRGLVRWFIPVSFLAGVLVAGFVYNFIDPQLYASPVFHLLSGSTLLAAFFLMPYPSSSPTWRLPMLLFGFFGGVMVIIIRTYGIYPDGVPFAILLANLCTPLFDLIQPKPFGGR</sequence>
<evidence type="ECO:0000256" key="8">
    <source>
        <dbReference type="ARBA" id="ARBA00023136"/>
    </source>
</evidence>
<reference evidence="10 11" key="1">
    <citation type="submission" date="2016-10" db="EMBL/GenBank/DDBJ databases">
        <authorList>
            <person name="Varghese N."/>
            <person name="Submissions S."/>
        </authorList>
    </citation>
    <scope>NUCLEOTIDE SEQUENCE [LARGE SCALE GENOMIC DNA]</scope>
    <source>
        <strain evidence="10 11">DSM 1741</strain>
    </source>
</reference>
<keyword evidence="11" id="KW-1185">Reference proteome</keyword>
<keyword evidence="4" id="KW-0288">FMN</keyword>
<feature type="transmembrane region" description="Helical" evidence="9">
    <location>
        <begin position="267"/>
        <end position="286"/>
    </location>
</feature>
<organism evidence="10 11">
    <name type="scientific">Desulfomicrobium norvegicum (strain DSM 1741 / NCIMB 8310)</name>
    <name type="common">Desulfovibrio baculatus (strain Norway 4)</name>
    <name type="synonym">Desulfovibrio desulfuricans (strain Norway 4)</name>
    <dbReference type="NCBI Taxonomy" id="52561"/>
    <lineage>
        <taxon>Bacteria</taxon>
        <taxon>Pseudomonadati</taxon>
        <taxon>Thermodesulfobacteriota</taxon>
        <taxon>Desulfovibrionia</taxon>
        <taxon>Desulfovibrionales</taxon>
        <taxon>Desulfomicrobiaceae</taxon>
        <taxon>Desulfomicrobium</taxon>
    </lineage>
</organism>
<comment type="caution">
    <text evidence="10">The sequence shown here is derived from an EMBL/GenBank/DDBJ whole genome shotgun (WGS) entry which is preliminary data.</text>
</comment>
<name>A0A8G2F810_DESNO</name>
<feature type="transmembrane region" description="Helical" evidence="9">
    <location>
        <begin position="185"/>
        <end position="204"/>
    </location>
</feature>
<feature type="transmembrane region" description="Helical" evidence="9">
    <location>
        <begin position="89"/>
        <end position="114"/>
    </location>
</feature>
<keyword evidence="7 9" id="KW-1133">Transmembrane helix</keyword>
<dbReference type="RefSeq" id="WP_092192854.1">
    <property type="nucleotide sequence ID" value="NZ_FOTO01000008.1"/>
</dbReference>
<feature type="transmembrane region" description="Helical" evidence="9">
    <location>
        <begin position="211"/>
        <end position="231"/>
    </location>
</feature>
<evidence type="ECO:0000256" key="6">
    <source>
        <dbReference type="ARBA" id="ARBA00022967"/>
    </source>
</evidence>
<evidence type="ECO:0000256" key="2">
    <source>
        <dbReference type="ARBA" id="ARBA00022553"/>
    </source>
</evidence>
<evidence type="ECO:0000256" key="4">
    <source>
        <dbReference type="ARBA" id="ARBA00022643"/>
    </source>
</evidence>
<keyword evidence="8 9" id="KW-0472">Membrane</keyword>
<feature type="transmembrane region" description="Helical" evidence="9">
    <location>
        <begin position="121"/>
        <end position="141"/>
    </location>
</feature>
<dbReference type="GO" id="GO:0055085">
    <property type="term" value="P:transmembrane transport"/>
    <property type="evidence" value="ECO:0007669"/>
    <property type="project" value="InterPro"/>
</dbReference>
<evidence type="ECO:0000313" key="11">
    <source>
        <dbReference type="Proteomes" id="UP000199581"/>
    </source>
</evidence>
<dbReference type="EMBL" id="FOTO01000008">
    <property type="protein sequence ID" value="SFL88295.1"/>
    <property type="molecule type" value="Genomic_DNA"/>
</dbReference>
<dbReference type="OrthoDB" id="9776359at2"/>
<evidence type="ECO:0000256" key="1">
    <source>
        <dbReference type="ARBA" id="ARBA00022448"/>
    </source>
</evidence>
<dbReference type="Pfam" id="PF03116">
    <property type="entry name" value="NQR2_RnfD_RnfE"/>
    <property type="match status" value="1"/>
</dbReference>
<keyword evidence="3" id="KW-0285">Flavoprotein</keyword>
<dbReference type="GO" id="GO:0005886">
    <property type="term" value="C:plasma membrane"/>
    <property type="evidence" value="ECO:0007669"/>
    <property type="project" value="TreeGrafter"/>
</dbReference>